<name>A0A8J4V5V4_9MYCE</name>
<protein>
    <recommendedName>
        <fullName evidence="4">FNIP repeat-containing protein</fullName>
    </recommendedName>
</protein>
<evidence type="ECO:0000256" key="1">
    <source>
        <dbReference type="ARBA" id="ARBA00022737"/>
    </source>
</evidence>
<gene>
    <name evidence="2" type="ORF">CYY_000213</name>
</gene>
<dbReference type="PANTHER" id="PTHR32134">
    <property type="entry name" value="FNIP REPEAT-CONTAINING PROTEIN"/>
    <property type="match status" value="1"/>
</dbReference>
<dbReference type="Pfam" id="PF05725">
    <property type="entry name" value="FNIP"/>
    <property type="match status" value="3"/>
</dbReference>
<evidence type="ECO:0000313" key="2">
    <source>
        <dbReference type="EMBL" id="KAF2078463.1"/>
    </source>
</evidence>
<dbReference type="InterPro" id="IPR008615">
    <property type="entry name" value="FNIP"/>
</dbReference>
<dbReference type="OrthoDB" id="10394449at2759"/>
<dbReference type="AlphaFoldDB" id="A0A8J4V5V4"/>
<evidence type="ECO:0008006" key="4">
    <source>
        <dbReference type="Google" id="ProtNLM"/>
    </source>
</evidence>
<organism evidence="2 3">
    <name type="scientific">Polysphondylium violaceum</name>
    <dbReference type="NCBI Taxonomy" id="133409"/>
    <lineage>
        <taxon>Eukaryota</taxon>
        <taxon>Amoebozoa</taxon>
        <taxon>Evosea</taxon>
        <taxon>Eumycetozoa</taxon>
        <taxon>Dictyostelia</taxon>
        <taxon>Dictyosteliales</taxon>
        <taxon>Dictyosteliaceae</taxon>
        <taxon>Polysphondylium</taxon>
    </lineage>
</organism>
<dbReference type="PANTHER" id="PTHR32134:SF169">
    <property type="entry name" value="FNIP REPEAT-CONTAINING PROTEIN-RELATED"/>
    <property type="match status" value="1"/>
</dbReference>
<evidence type="ECO:0000313" key="3">
    <source>
        <dbReference type="Proteomes" id="UP000695562"/>
    </source>
</evidence>
<dbReference type="Proteomes" id="UP000695562">
    <property type="component" value="Unassembled WGS sequence"/>
</dbReference>
<proteinExistence type="predicted"/>
<comment type="caution">
    <text evidence="2">The sequence shown here is derived from an EMBL/GenBank/DDBJ whole genome shotgun (WGS) entry which is preliminary data.</text>
</comment>
<dbReference type="InterPro" id="IPR051251">
    <property type="entry name" value="STK_FNIP-Repeat"/>
</dbReference>
<sequence>MSTNTTSSLNRNTFFSIYRNGFLRALVRKKRFENRLINIGGLEYLNDNHRYLEILSCTDKIENNIFIRLDISCRKDFNQYIDNQYKYIVNYINLADNVTITRRELGELDSNLLGLTFGVNSRNRDDIGDGNRIELPSTLKILEIRSEYRHNSSFFDSRLITDLLINLPSKLRVLELPKLYNIQSTQSIVLPDTLDNFHYHSSQKNLEKFVVVPNKVFKDCKLLANNPKDFDWLHRNPWIIDVVIQNITLINRGLLPSNITKLSINCICEIELGSLPLELKWLSSHGCIPLVKDTLPPKLKILYIRHISNNLEIFSIPPSLDYLSIMGYTGTLEPRVLPNNLSKLELTSYDLLLEAGVLPLSLTDLVLSNYNHPLKSHVLPNSLTRLDMLNFNSTLEPHSLPPSLTNIIFYSFKKSFQQIGPLDRLETLTISHLNQSIETMISNIEKLSLTVYSIQDNVNLQQNNTMKELSLNVRDKYLDYKGLLLPQSLVKLKTIGILINQTLIPNGCIELITDNINVNKQFIPSSVKNVSFAFTH</sequence>
<reference evidence="2" key="1">
    <citation type="submission" date="2020-01" db="EMBL/GenBank/DDBJ databases">
        <title>Development of genomics and gene disruption for Polysphondylium violaceum indicates a role for the polyketide synthase stlB in stalk morphogenesis.</title>
        <authorList>
            <person name="Narita B."/>
            <person name="Kawabe Y."/>
            <person name="Kin K."/>
            <person name="Saito T."/>
            <person name="Gibbs R."/>
            <person name="Kuspa A."/>
            <person name="Muzny D."/>
            <person name="Queller D."/>
            <person name="Richards S."/>
            <person name="Strassman J."/>
            <person name="Sucgang R."/>
            <person name="Worley K."/>
            <person name="Schaap P."/>
        </authorList>
    </citation>
    <scope>NUCLEOTIDE SEQUENCE</scope>
    <source>
        <strain evidence="2">QSvi11</strain>
    </source>
</reference>
<keyword evidence="3" id="KW-1185">Reference proteome</keyword>
<dbReference type="EMBL" id="AJWJ01000004">
    <property type="protein sequence ID" value="KAF2078463.1"/>
    <property type="molecule type" value="Genomic_DNA"/>
</dbReference>
<keyword evidence="1" id="KW-0677">Repeat</keyword>
<accession>A0A8J4V5V4</accession>